<dbReference type="PANTHER" id="PTHR42894">
    <property type="entry name" value="N-(5'-PHOSPHORIBOSYL)ANTHRANILATE ISOMERASE"/>
    <property type="match status" value="1"/>
</dbReference>
<accession>W6RUE7</accession>
<keyword evidence="12" id="KW-1185">Reference proteome</keyword>
<dbReference type="GO" id="GO:0004640">
    <property type="term" value="F:phosphoribosylanthranilate isomerase activity"/>
    <property type="evidence" value="ECO:0007669"/>
    <property type="project" value="UniProtKB-UniRule"/>
</dbReference>
<dbReference type="Gene3D" id="3.20.20.70">
    <property type="entry name" value="Aldolase class I"/>
    <property type="match status" value="1"/>
</dbReference>
<evidence type="ECO:0000313" key="11">
    <source>
        <dbReference type="EMBL" id="CDM67913.1"/>
    </source>
</evidence>
<organism evidence="11 12">
    <name type="scientific">Clostridium bornimense</name>
    <dbReference type="NCBI Taxonomy" id="1216932"/>
    <lineage>
        <taxon>Bacteria</taxon>
        <taxon>Bacillati</taxon>
        <taxon>Bacillota</taxon>
        <taxon>Clostridia</taxon>
        <taxon>Eubacteriales</taxon>
        <taxon>Clostridiaceae</taxon>
        <taxon>Clostridium</taxon>
    </lineage>
</organism>
<evidence type="ECO:0000259" key="10">
    <source>
        <dbReference type="Pfam" id="PF00697"/>
    </source>
</evidence>
<dbReference type="SUPFAM" id="SSF51366">
    <property type="entry name" value="Ribulose-phoshate binding barrel"/>
    <property type="match status" value="1"/>
</dbReference>
<dbReference type="EC" id="5.3.1.24" evidence="3 9"/>
<dbReference type="UniPathway" id="UPA00035">
    <property type="reaction ID" value="UER00042"/>
</dbReference>
<dbReference type="HAMAP" id="MF_00135">
    <property type="entry name" value="PRAI"/>
    <property type="match status" value="1"/>
</dbReference>
<keyword evidence="8 9" id="KW-0413">Isomerase</keyword>
<dbReference type="InterPro" id="IPR011060">
    <property type="entry name" value="RibuloseP-bd_barrel"/>
</dbReference>
<evidence type="ECO:0000256" key="7">
    <source>
        <dbReference type="ARBA" id="ARBA00023141"/>
    </source>
</evidence>
<comment type="catalytic activity">
    <reaction evidence="1 9">
        <text>N-(5-phospho-beta-D-ribosyl)anthranilate = 1-(2-carboxyphenylamino)-1-deoxy-D-ribulose 5-phosphate</text>
        <dbReference type="Rhea" id="RHEA:21540"/>
        <dbReference type="ChEBI" id="CHEBI:18277"/>
        <dbReference type="ChEBI" id="CHEBI:58613"/>
        <dbReference type="EC" id="5.3.1.24"/>
    </reaction>
</comment>
<keyword evidence="7 9" id="KW-0057">Aromatic amino acid biosynthesis</keyword>
<keyword evidence="6 9" id="KW-0822">Tryptophan biosynthesis</keyword>
<dbReference type="eggNOG" id="COG0135">
    <property type="taxonomic scope" value="Bacteria"/>
</dbReference>
<evidence type="ECO:0000256" key="5">
    <source>
        <dbReference type="ARBA" id="ARBA00022605"/>
    </source>
</evidence>
<evidence type="ECO:0000256" key="1">
    <source>
        <dbReference type="ARBA" id="ARBA00001164"/>
    </source>
</evidence>
<dbReference type="PANTHER" id="PTHR42894:SF1">
    <property type="entry name" value="N-(5'-PHOSPHORIBOSYL)ANTHRANILATE ISOMERASE"/>
    <property type="match status" value="1"/>
</dbReference>
<dbReference type="OrthoDB" id="9786954at2"/>
<protein>
    <recommendedName>
        <fullName evidence="4 9">N-(5'-phosphoribosyl)anthranilate isomerase</fullName>
        <shortName evidence="9">PRAI</shortName>
        <ecNumber evidence="3 9">5.3.1.24</ecNumber>
    </recommendedName>
</protein>
<name>W6RUE7_9CLOT</name>
<evidence type="ECO:0000256" key="2">
    <source>
        <dbReference type="ARBA" id="ARBA00004664"/>
    </source>
</evidence>
<evidence type="ECO:0000256" key="6">
    <source>
        <dbReference type="ARBA" id="ARBA00022822"/>
    </source>
</evidence>
<evidence type="ECO:0000256" key="4">
    <source>
        <dbReference type="ARBA" id="ARBA00022272"/>
    </source>
</evidence>
<dbReference type="PATRIC" id="fig|1216932.3.peg.734"/>
<dbReference type="EMBL" id="HG917868">
    <property type="protein sequence ID" value="CDM67913.1"/>
    <property type="molecule type" value="Genomic_DNA"/>
</dbReference>
<dbReference type="KEGG" id="clt:CM240_0748"/>
<evidence type="ECO:0000256" key="9">
    <source>
        <dbReference type="HAMAP-Rule" id="MF_00135"/>
    </source>
</evidence>
<feature type="domain" description="N-(5'phosphoribosyl) anthranilate isomerase (PRAI)" evidence="10">
    <location>
        <begin position="3"/>
        <end position="196"/>
    </location>
</feature>
<keyword evidence="5 9" id="KW-0028">Amino-acid biosynthesis</keyword>
<evidence type="ECO:0000256" key="8">
    <source>
        <dbReference type="ARBA" id="ARBA00023235"/>
    </source>
</evidence>
<dbReference type="InterPro" id="IPR044643">
    <property type="entry name" value="TrpF_fam"/>
</dbReference>
<dbReference type="InterPro" id="IPR001240">
    <property type="entry name" value="PRAI_dom"/>
</dbReference>
<gene>
    <name evidence="9" type="primary">trpF</name>
    <name evidence="11" type="ORF">CM240_0748</name>
</gene>
<dbReference type="HOGENOM" id="CLU_076364_1_0_9"/>
<sequence length="206" mass="23626">MKIKICGIKEKEHVALLEELKVDYVGFVFCDSKRKITIEKAKEISCDYKNIKKVGVFQNNSKEFILKAYNEVGLDFVQLHGNEPVEFVENLQIPVIKAFNLRDKDSINKITQYKNIANLAGYLVDGAKGGSGEVFQWNWLKELSDDIREKLFLAGGINEENLEKAMQEVKPKVIDLSSYLEVNGVKSSQKIKRFMNKVKELKERGY</sequence>
<evidence type="ECO:0000313" key="12">
    <source>
        <dbReference type="Proteomes" id="UP000019426"/>
    </source>
</evidence>
<dbReference type="Proteomes" id="UP000019426">
    <property type="component" value="Chromosome M2/40_rep1"/>
</dbReference>
<evidence type="ECO:0000256" key="3">
    <source>
        <dbReference type="ARBA" id="ARBA00012572"/>
    </source>
</evidence>
<dbReference type="AlphaFoldDB" id="W6RUE7"/>
<comment type="pathway">
    <text evidence="2 9">Amino-acid biosynthesis; L-tryptophan biosynthesis; L-tryptophan from chorismate: step 3/5.</text>
</comment>
<reference evidence="11 12" key="1">
    <citation type="submission" date="2013-11" db="EMBL/GenBank/DDBJ databases">
        <title>Complete genome sequence of Clostridum sp. M2/40.</title>
        <authorList>
            <person name="Wibberg D."/>
            <person name="Puehler A."/>
            <person name="Schlueter A."/>
        </authorList>
    </citation>
    <scope>NUCLEOTIDE SEQUENCE [LARGE SCALE GENOMIC DNA]</scope>
    <source>
        <strain evidence="12">M2/40</strain>
    </source>
</reference>
<dbReference type="Pfam" id="PF00697">
    <property type="entry name" value="PRAI"/>
    <property type="match status" value="1"/>
</dbReference>
<dbReference type="RefSeq" id="WP_044036579.1">
    <property type="nucleotide sequence ID" value="NZ_HG917868.1"/>
</dbReference>
<dbReference type="STRING" id="1216932.CM240_0748"/>
<dbReference type="InterPro" id="IPR013785">
    <property type="entry name" value="Aldolase_TIM"/>
</dbReference>
<dbReference type="GO" id="GO:0000162">
    <property type="term" value="P:L-tryptophan biosynthetic process"/>
    <property type="evidence" value="ECO:0007669"/>
    <property type="project" value="UniProtKB-UniRule"/>
</dbReference>
<dbReference type="CDD" id="cd00405">
    <property type="entry name" value="PRAI"/>
    <property type="match status" value="1"/>
</dbReference>
<proteinExistence type="inferred from homology"/>
<comment type="similarity">
    <text evidence="9">Belongs to the TrpF family.</text>
</comment>